<organism evidence="2 3">
    <name type="scientific">Aldrovandia affinis</name>
    <dbReference type="NCBI Taxonomy" id="143900"/>
    <lineage>
        <taxon>Eukaryota</taxon>
        <taxon>Metazoa</taxon>
        <taxon>Chordata</taxon>
        <taxon>Craniata</taxon>
        <taxon>Vertebrata</taxon>
        <taxon>Euteleostomi</taxon>
        <taxon>Actinopterygii</taxon>
        <taxon>Neopterygii</taxon>
        <taxon>Teleostei</taxon>
        <taxon>Notacanthiformes</taxon>
        <taxon>Halosauridae</taxon>
        <taxon>Aldrovandia</taxon>
    </lineage>
</organism>
<evidence type="ECO:0000256" key="1">
    <source>
        <dbReference type="SAM" id="MobiDB-lite"/>
    </source>
</evidence>
<gene>
    <name evidence="2" type="ORF">AAFF_G00030930</name>
</gene>
<evidence type="ECO:0000313" key="2">
    <source>
        <dbReference type="EMBL" id="KAJ8395612.1"/>
    </source>
</evidence>
<proteinExistence type="predicted"/>
<name>A0AAD7S458_9TELE</name>
<dbReference type="EMBL" id="JAINUG010000115">
    <property type="protein sequence ID" value="KAJ8395612.1"/>
    <property type="molecule type" value="Genomic_DNA"/>
</dbReference>
<reference evidence="2" key="1">
    <citation type="journal article" date="2023" name="Science">
        <title>Genome structures resolve the early diversification of teleost fishes.</title>
        <authorList>
            <person name="Parey E."/>
            <person name="Louis A."/>
            <person name="Montfort J."/>
            <person name="Bouchez O."/>
            <person name="Roques C."/>
            <person name="Iampietro C."/>
            <person name="Lluch J."/>
            <person name="Castinel A."/>
            <person name="Donnadieu C."/>
            <person name="Desvignes T."/>
            <person name="Floi Bucao C."/>
            <person name="Jouanno E."/>
            <person name="Wen M."/>
            <person name="Mejri S."/>
            <person name="Dirks R."/>
            <person name="Jansen H."/>
            <person name="Henkel C."/>
            <person name="Chen W.J."/>
            <person name="Zahm M."/>
            <person name="Cabau C."/>
            <person name="Klopp C."/>
            <person name="Thompson A.W."/>
            <person name="Robinson-Rechavi M."/>
            <person name="Braasch I."/>
            <person name="Lecointre G."/>
            <person name="Bobe J."/>
            <person name="Postlethwait J.H."/>
            <person name="Berthelot C."/>
            <person name="Roest Crollius H."/>
            <person name="Guiguen Y."/>
        </authorList>
    </citation>
    <scope>NUCLEOTIDE SEQUENCE</scope>
    <source>
        <strain evidence="2">NC1722</strain>
    </source>
</reference>
<evidence type="ECO:0000313" key="3">
    <source>
        <dbReference type="Proteomes" id="UP001221898"/>
    </source>
</evidence>
<protein>
    <submittedName>
        <fullName evidence="2">Uncharacterized protein</fullName>
    </submittedName>
</protein>
<dbReference type="AlphaFoldDB" id="A0AAD7S458"/>
<comment type="caution">
    <text evidence="2">The sequence shown here is derived from an EMBL/GenBank/DDBJ whole genome shotgun (WGS) entry which is preliminary data.</text>
</comment>
<dbReference type="Proteomes" id="UP001221898">
    <property type="component" value="Unassembled WGS sequence"/>
</dbReference>
<accession>A0AAD7S458</accession>
<keyword evidence="3" id="KW-1185">Reference proteome</keyword>
<sequence length="83" mass="9178">MEDELQELPCKQAETPSPSQGSYIAGNSLAITEISPAKETPTTPPSKSYIDKLMDECIGYIDNEVEMKLDPSKSIEDFLLELL</sequence>
<feature type="region of interest" description="Disordered" evidence="1">
    <location>
        <begin position="1"/>
        <end position="24"/>
    </location>
</feature>